<reference evidence="1 2" key="1">
    <citation type="submission" date="2017-07" db="EMBL/GenBank/DDBJ databases">
        <title>blaIMP-27 on transferable plasmids in Proteus mirabilis and Providencia rettgeri.</title>
        <authorList>
            <person name="Potter R."/>
        </authorList>
    </citation>
    <scope>NUCLEOTIDE SEQUENCE [LARGE SCALE GENOMIC DNA]</scope>
    <source>
        <strain evidence="1 2">PR1</strain>
    </source>
</reference>
<dbReference type="EMBL" id="NOWC01000051">
    <property type="protein sequence ID" value="OZS72009.1"/>
    <property type="molecule type" value="Genomic_DNA"/>
</dbReference>
<evidence type="ECO:0000313" key="2">
    <source>
        <dbReference type="Proteomes" id="UP000216001"/>
    </source>
</evidence>
<dbReference type="AlphaFoldDB" id="A0A264VL47"/>
<accession>A0A264VL47</accession>
<protein>
    <submittedName>
        <fullName evidence="1">Uncharacterized protein</fullName>
    </submittedName>
</protein>
<dbReference type="Proteomes" id="UP000216001">
    <property type="component" value="Unassembled WGS sequence"/>
</dbReference>
<comment type="caution">
    <text evidence="1">The sequence shown here is derived from an EMBL/GenBank/DDBJ whole genome shotgun (WGS) entry which is preliminary data.</text>
</comment>
<sequence length="76" mass="8639">MAIVFIPSLVALLESKENDAGYELTQSEVESIRDNATTIELPSDIVDDMDKSRGYQDLNASNVWNDWLIYKKNKCL</sequence>
<evidence type="ECO:0000313" key="1">
    <source>
        <dbReference type="EMBL" id="OZS72009.1"/>
    </source>
</evidence>
<proteinExistence type="predicted"/>
<name>A0A264VL47_PRORE</name>
<organism evidence="1 2">
    <name type="scientific">Providencia rettgeri</name>
    <dbReference type="NCBI Taxonomy" id="587"/>
    <lineage>
        <taxon>Bacteria</taxon>
        <taxon>Pseudomonadati</taxon>
        <taxon>Pseudomonadota</taxon>
        <taxon>Gammaproteobacteria</taxon>
        <taxon>Enterobacterales</taxon>
        <taxon>Morganellaceae</taxon>
        <taxon>Providencia</taxon>
    </lineage>
</organism>
<dbReference type="RefSeq" id="WP_094963229.1">
    <property type="nucleotide sequence ID" value="NZ_NOWC01000051.1"/>
</dbReference>
<gene>
    <name evidence="1" type="ORF">CHI95_24185</name>
</gene>